<feature type="compositionally biased region" description="Polar residues" evidence="1">
    <location>
        <begin position="1102"/>
        <end position="1113"/>
    </location>
</feature>
<dbReference type="EMBL" id="CAJMWT010003390">
    <property type="protein sequence ID" value="CAE6470472.1"/>
    <property type="molecule type" value="Genomic_DNA"/>
</dbReference>
<dbReference type="Proteomes" id="UP000663843">
    <property type="component" value="Unassembled WGS sequence"/>
</dbReference>
<feature type="region of interest" description="Disordered" evidence="1">
    <location>
        <begin position="1"/>
        <end position="37"/>
    </location>
</feature>
<comment type="caution">
    <text evidence="2">The sequence shown here is derived from an EMBL/GenBank/DDBJ whole genome shotgun (WGS) entry which is preliminary data.</text>
</comment>
<feature type="compositionally biased region" description="Basic and acidic residues" evidence="1">
    <location>
        <begin position="780"/>
        <end position="806"/>
    </location>
</feature>
<gene>
    <name evidence="2" type="ORF">RDB_LOCUS105655</name>
</gene>
<evidence type="ECO:0000313" key="2">
    <source>
        <dbReference type="EMBL" id="CAE6470472.1"/>
    </source>
</evidence>
<sequence length="1235" mass="138042">MSDGESSLPSNLESGAAPAPGVKPSTPSPSSGHTISNAKDVKLTRLAHITDPDELSLKVSQLPRELSGARARFWHPWTGKVFLEKIGNRGSGDSGNARNWTFSTFVTSYCDKFHSDLTPDERCEYEAFFGQKVYNFLYNSTKRNRLFADSDDEDKDLDPSRVAAADIWAKEKPEEYREKLDKYYKEHPGTKQNPGLRRKATFELYDALTDAERTRYKKMAGDAMERIKKGKALEGLEAEKFSKQYPQNLKKLLNKAEKTVGAQTLAILVTKEGSITRNITILSSDGFREFSKSASTTKLLASLKDHIQKTSVNTLVPTDCPPCPCVYPDSEHNDKPSVPELTGLRASDLQDIHRDYWKQSLAYMGGGSRFPWEEIAKDPARWLGGKLPGDFKDPGSHDRNGNSAWLECLLAGQKDNIPPTERIFIRRILTANPIDPSESEEVSREKVTHQGRDVWELTFDKPVTKSHARKALDWPDESLLYAKYIRAGPIAGSYSNPYKLPVCPNTKTHLVIIDGELYGGLMTRANLLAEGKDEVLGLIDAYNEFASHLPAETVQGAWDGRPVPLLFSAKPPTQPPTANFFLNEYLPSSYYQSAFQAQKEGTLSYFEMWIELVLSGKLLSHGPSSTLLGGTTGCIWAVLGVVLVLFNIAYVRGDAKPPFSPPENYDLSRLPGTEWDRVRQWCRRFTEALNESTRVLSPTSPHRLKGAVPVTCIPVEELALGEDPVQTNLLDTNVAQNSSASPKLTKKSTHQKSTRSQAKGKGKERRRARATESESEGEFSSDKDSDSTDYNRKDKIDEDSSEDDPRLGINEGIHSLSTGGWNIKSIRQSLPKDFEPCECPWGDFPNPKVHVNLPDCIAPETLLPPMESAYEELDAALQEWHQSTLDTGNPHVERAYGVSERNNPVLGNPRIGPMYATILTREFVWNFRKAQGESLYPILERLKVASSIAYEHSSAWVEFIESAESVRYEGPDLDVLDELGGRLRAKIAEALWIYDEMVDYAHLATVMAKKMDWFPDPKLRPAPNSPDIRKCAVWCMEWAEATEELEGEMMAHRREYWSDTGRPFEKQLGKPSPYKFGNAIKEEWHQAFEACLALDEAPVPTLSPTPVAASSPNADLGTTDEPATARPEEEPTINQIAQPQKGPITEEMEREFESQGNDDATAKETGPDKQTELTTLDPVLDASRSTTGKVTTSTRGRKPGPRKQVTGITPRETRAKTKQKEEEAQQVIRRSRRKK</sequence>
<name>A0A8H3BYI5_9AGAM</name>
<reference evidence="2" key="1">
    <citation type="submission" date="2021-01" db="EMBL/GenBank/DDBJ databases">
        <authorList>
            <person name="Kaushik A."/>
        </authorList>
    </citation>
    <scope>NUCLEOTIDE SEQUENCE</scope>
    <source>
        <strain evidence="2">AG2-2IIIB</strain>
    </source>
</reference>
<protein>
    <submittedName>
        <fullName evidence="2">Uncharacterized protein</fullName>
    </submittedName>
</protein>
<feature type="compositionally biased region" description="Polar residues" evidence="1">
    <location>
        <begin position="1183"/>
        <end position="1194"/>
    </location>
</feature>
<organism evidence="2 3">
    <name type="scientific">Rhizoctonia solani</name>
    <dbReference type="NCBI Taxonomy" id="456999"/>
    <lineage>
        <taxon>Eukaryota</taxon>
        <taxon>Fungi</taxon>
        <taxon>Dikarya</taxon>
        <taxon>Basidiomycota</taxon>
        <taxon>Agaricomycotina</taxon>
        <taxon>Agaricomycetes</taxon>
        <taxon>Cantharellales</taxon>
        <taxon>Ceratobasidiaceae</taxon>
        <taxon>Rhizoctonia</taxon>
    </lineage>
</organism>
<feature type="compositionally biased region" description="Polar residues" evidence="1">
    <location>
        <begin position="1"/>
        <end position="13"/>
    </location>
</feature>
<feature type="compositionally biased region" description="Basic and acidic residues" evidence="1">
    <location>
        <begin position="1160"/>
        <end position="1171"/>
    </location>
</feature>
<feature type="compositionally biased region" description="Basic and acidic residues" evidence="1">
    <location>
        <begin position="1211"/>
        <end position="1223"/>
    </location>
</feature>
<feature type="region of interest" description="Disordered" evidence="1">
    <location>
        <begin position="734"/>
        <end position="813"/>
    </location>
</feature>
<feature type="compositionally biased region" description="Polar residues" evidence="1">
    <location>
        <begin position="28"/>
        <end position="37"/>
    </location>
</feature>
<feature type="compositionally biased region" description="Basic residues" evidence="1">
    <location>
        <begin position="744"/>
        <end position="768"/>
    </location>
</feature>
<feature type="region of interest" description="Disordered" evidence="1">
    <location>
        <begin position="1102"/>
        <end position="1235"/>
    </location>
</feature>
<evidence type="ECO:0000313" key="3">
    <source>
        <dbReference type="Proteomes" id="UP000663843"/>
    </source>
</evidence>
<dbReference type="AlphaFoldDB" id="A0A8H3BYI5"/>
<accession>A0A8H3BYI5</accession>
<proteinExistence type="predicted"/>
<evidence type="ECO:0000256" key="1">
    <source>
        <dbReference type="SAM" id="MobiDB-lite"/>
    </source>
</evidence>